<dbReference type="OrthoDB" id="5569970at2"/>
<comment type="caution">
    <text evidence="2">The sequence shown here is derived from an EMBL/GenBank/DDBJ whole genome shotgun (WGS) entry which is preliminary data.</text>
</comment>
<dbReference type="Proteomes" id="UP000272778">
    <property type="component" value="Unassembled WGS sequence"/>
</dbReference>
<organism evidence="2 3">
    <name type="scientific">Paraburkholderia dinghuensis</name>
    <dbReference type="NCBI Taxonomy" id="2305225"/>
    <lineage>
        <taxon>Bacteria</taxon>
        <taxon>Pseudomonadati</taxon>
        <taxon>Pseudomonadota</taxon>
        <taxon>Betaproteobacteria</taxon>
        <taxon>Burkholderiales</taxon>
        <taxon>Burkholderiaceae</taxon>
        <taxon>Paraburkholderia</taxon>
    </lineage>
</organism>
<name>A0A3N6P0Y2_9BURK</name>
<feature type="signal peptide" evidence="1">
    <location>
        <begin position="1"/>
        <end position="18"/>
    </location>
</feature>
<dbReference type="AlphaFoldDB" id="A0A3N6P0Y2"/>
<accession>A0A3N6P0Y2</accession>
<reference evidence="2 3" key="1">
    <citation type="submission" date="2018-11" db="EMBL/GenBank/DDBJ databases">
        <title>Paraburkholderia sp. DHOA04, isolated from soil.</title>
        <authorList>
            <person name="Gao Z.-H."/>
            <person name="Qiu L.-H."/>
            <person name="Fu J.-C."/>
        </authorList>
    </citation>
    <scope>NUCLEOTIDE SEQUENCE [LARGE SCALE GENOMIC DNA]</scope>
    <source>
        <strain evidence="2 3">DHOA04</strain>
    </source>
</reference>
<evidence type="ECO:0000313" key="2">
    <source>
        <dbReference type="EMBL" id="RQH06973.1"/>
    </source>
</evidence>
<sequence length="136" mass="14944">MKPVLLALTLLCASTCWAQTSGSAPSSRHEETVDDRVKELHSELKITPDEEAKWAKVADTMRNNAKTIDDLLTQRHDGAMKATAVENLQSWNAIAQANAEGSKAMLDAFSELYADMPDSQKKIADTSFRPVEGHTK</sequence>
<feature type="chain" id="PRO_5018092388" description="LTXXQ motif family protein" evidence="1">
    <location>
        <begin position="19"/>
        <end position="136"/>
    </location>
</feature>
<keyword evidence="1" id="KW-0732">Signal</keyword>
<proteinExistence type="predicted"/>
<keyword evidence="3" id="KW-1185">Reference proteome</keyword>
<dbReference type="Pfam" id="PF07813">
    <property type="entry name" value="LTXXQ"/>
    <property type="match status" value="1"/>
</dbReference>
<dbReference type="RefSeq" id="WP_124150863.1">
    <property type="nucleotide sequence ID" value="NZ_RQIS01000006.1"/>
</dbReference>
<dbReference type="InterPro" id="IPR012899">
    <property type="entry name" value="LTXXQ"/>
</dbReference>
<evidence type="ECO:0000313" key="3">
    <source>
        <dbReference type="Proteomes" id="UP000272778"/>
    </source>
</evidence>
<dbReference type="EMBL" id="RQIS01000006">
    <property type="protein sequence ID" value="RQH06973.1"/>
    <property type="molecule type" value="Genomic_DNA"/>
</dbReference>
<dbReference type="GO" id="GO:0042597">
    <property type="term" value="C:periplasmic space"/>
    <property type="evidence" value="ECO:0007669"/>
    <property type="project" value="InterPro"/>
</dbReference>
<protein>
    <recommendedName>
        <fullName evidence="4">LTXXQ motif family protein</fullName>
    </recommendedName>
</protein>
<evidence type="ECO:0000256" key="1">
    <source>
        <dbReference type="SAM" id="SignalP"/>
    </source>
</evidence>
<evidence type="ECO:0008006" key="4">
    <source>
        <dbReference type="Google" id="ProtNLM"/>
    </source>
</evidence>
<gene>
    <name evidence="2" type="ORF">D1Y85_09820</name>
</gene>